<evidence type="ECO:0000313" key="3">
    <source>
        <dbReference type="Proteomes" id="UP000297890"/>
    </source>
</evidence>
<keyword evidence="3" id="KW-1185">Reference proteome</keyword>
<accession>A0A4Z0FCZ3</accession>
<name>A0A4Z0FCZ3_9GAMM</name>
<dbReference type="Pfam" id="PF12276">
    <property type="entry name" value="DUF3617"/>
    <property type="match status" value="1"/>
</dbReference>
<feature type="signal peptide" evidence="1">
    <location>
        <begin position="1"/>
        <end position="19"/>
    </location>
</feature>
<dbReference type="Proteomes" id="UP000297890">
    <property type="component" value="Unassembled WGS sequence"/>
</dbReference>
<feature type="chain" id="PRO_5021326490" evidence="1">
    <location>
        <begin position="20"/>
        <end position="170"/>
    </location>
</feature>
<organism evidence="2 3">
    <name type="scientific">Candidatus Macondimonas diazotrophica</name>
    <dbReference type="NCBI Taxonomy" id="2305248"/>
    <lineage>
        <taxon>Bacteria</taxon>
        <taxon>Pseudomonadati</taxon>
        <taxon>Pseudomonadota</taxon>
        <taxon>Gammaproteobacteria</taxon>
        <taxon>Chromatiales</taxon>
        <taxon>Ectothiorhodospiraceae</taxon>
        <taxon>Candidatus Macondimonas</taxon>
    </lineage>
</organism>
<gene>
    <name evidence="2" type="ORF">E4680_00940</name>
</gene>
<comment type="caution">
    <text evidence="2">The sequence shown here is derived from an EMBL/GenBank/DDBJ whole genome shotgun (WGS) entry which is preliminary data.</text>
</comment>
<evidence type="ECO:0000313" key="2">
    <source>
        <dbReference type="EMBL" id="TFZ84134.1"/>
    </source>
</evidence>
<proteinExistence type="predicted"/>
<dbReference type="AlphaFoldDB" id="A0A4Z0FCZ3"/>
<protein>
    <submittedName>
        <fullName evidence="2">DUF3617 family protein</fullName>
    </submittedName>
</protein>
<keyword evidence="1" id="KW-0732">Signal</keyword>
<sequence length="170" mass="18515">MKPRVLFALMGIVTLPATAAELSPYATKAGQWEMTTRHNGQALPVIRTCVDEETAAKAERNLASSDVPSECKVISQKATGATTRFEYACEEDGKTVHLRGQGRRVSEDAFESRVETLEGNQVVAITEVSGRWLGQCPAQGKNTVDIPGMGQMDMDQLKRMAEEWGAGAER</sequence>
<reference evidence="2 3" key="1">
    <citation type="journal article" date="2019" name="ISME J.">
        <title>Candidatus Macondimonas diazotrophica, a novel gammaproteobacterial genus dominating crude-oil-contaminated coastal sediments.</title>
        <authorList>
            <person name="Karthikeyan S."/>
            <person name="Konstantinidis K."/>
        </authorList>
    </citation>
    <scope>NUCLEOTIDE SEQUENCE [LARGE SCALE GENOMIC DNA]</scope>
    <source>
        <strain evidence="2 3">KTK01</strain>
    </source>
</reference>
<dbReference type="EMBL" id="SRIO01000001">
    <property type="protein sequence ID" value="TFZ84134.1"/>
    <property type="molecule type" value="Genomic_DNA"/>
</dbReference>
<dbReference type="RefSeq" id="WP_135280494.1">
    <property type="nucleotide sequence ID" value="NZ_SRIO01000001.1"/>
</dbReference>
<dbReference type="InterPro" id="IPR022061">
    <property type="entry name" value="DUF3617"/>
</dbReference>
<evidence type="ECO:0000256" key="1">
    <source>
        <dbReference type="SAM" id="SignalP"/>
    </source>
</evidence>